<organism evidence="5 6">
    <name type="scientific">Phanerochaete carnosa (strain HHB-10118-sp)</name>
    <name type="common">White-rot fungus</name>
    <name type="synonym">Peniophora carnosa</name>
    <dbReference type="NCBI Taxonomy" id="650164"/>
    <lineage>
        <taxon>Eukaryota</taxon>
        <taxon>Fungi</taxon>
        <taxon>Dikarya</taxon>
        <taxon>Basidiomycota</taxon>
        <taxon>Agaricomycotina</taxon>
        <taxon>Agaricomycetes</taxon>
        <taxon>Polyporales</taxon>
        <taxon>Phanerochaetaceae</taxon>
        <taxon>Phanerochaete</taxon>
    </lineage>
</organism>
<dbReference type="GO" id="GO:0016567">
    <property type="term" value="P:protein ubiquitination"/>
    <property type="evidence" value="ECO:0007669"/>
    <property type="project" value="TreeGrafter"/>
</dbReference>
<proteinExistence type="predicted"/>
<dbReference type="GO" id="GO:0044027">
    <property type="term" value="P:negative regulation of gene expression via chromosomal CpG island methylation"/>
    <property type="evidence" value="ECO:0007669"/>
    <property type="project" value="TreeGrafter"/>
</dbReference>
<evidence type="ECO:0000256" key="2">
    <source>
        <dbReference type="PROSITE-ProRule" id="PRU00358"/>
    </source>
</evidence>
<evidence type="ECO:0000259" key="4">
    <source>
        <dbReference type="PROSITE" id="PS51015"/>
    </source>
</evidence>
<dbReference type="GO" id="GO:0005634">
    <property type="term" value="C:nucleus"/>
    <property type="evidence" value="ECO:0007669"/>
    <property type="project" value="UniProtKB-SubCell"/>
</dbReference>
<evidence type="ECO:0000256" key="3">
    <source>
        <dbReference type="SAM" id="MobiDB-lite"/>
    </source>
</evidence>
<reference evidence="5 6" key="1">
    <citation type="journal article" date="2012" name="BMC Genomics">
        <title>Comparative genomics of the white-rot fungi, Phanerochaete carnosa and P. chrysosporium, to elucidate the genetic basis of the distinct wood types they colonize.</title>
        <authorList>
            <person name="Suzuki H."/>
            <person name="MacDonald J."/>
            <person name="Syed K."/>
            <person name="Salamov A."/>
            <person name="Hori C."/>
            <person name="Aerts A."/>
            <person name="Henrissat B."/>
            <person name="Wiebenga A."/>
            <person name="vanKuyk P.A."/>
            <person name="Barry K."/>
            <person name="Lindquist E."/>
            <person name="LaButti K."/>
            <person name="Lapidus A."/>
            <person name="Lucas S."/>
            <person name="Coutinho P."/>
            <person name="Gong Y."/>
            <person name="Samejima M."/>
            <person name="Mahadevan R."/>
            <person name="Abou-Zaid M."/>
            <person name="de Vries R.P."/>
            <person name="Igarashi K."/>
            <person name="Yadav J.S."/>
            <person name="Grigoriev I.V."/>
            <person name="Master E.R."/>
        </authorList>
    </citation>
    <scope>NUCLEOTIDE SEQUENCE [LARGE SCALE GENOMIC DNA]</scope>
    <source>
        <strain evidence="5 6">HHB-10118-sp</strain>
    </source>
</reference>
<sequence>MSACLKKPVRVIRGDGLKSKYAPAAGFRYDGLYTVSNPRIEMGPKGFNLCKFDFHRCLGQPSVPTTDNPDFYRSDIDIRRKQYREHRAAQAKTTQASGSGSRGSPIDLDGTGSRDTSASLEDEDDEDQEDIFGDIDDVENAMSPVSGYLDEIKNPDTEPHRRKLLLVRVGRYVQSVLQQKRGRGKDEGGRDYDWWYEALWSHVGCAMPTKQLVSVQQVEEWYTKYEQKLQTKKERKEKAA</sequence>
<dbReference type="OrthoDB" id="2800764at2759"/>
<dbReference type="KEGG" id="pco:PHACADRAFT_263341"/>
<dbReference type="GeneID" id="18918530"/>
<feature type="region of interest" description="Disordered" evidence="3">
    <location>
        <begin position="83"/>
        <end position="128"/>
    </location>
</feature>
<evidence type="ECO:0000313" key="5">
    <source>
        <dbReference type="EMBL" id="EKM51303.1"/>
    </source>
</evidence>
<dbReference type="GO" id="GO:0061630">
    <property type="term" value="F:ubiquitin protein ligase activity"/>
    <property type="evidence" value="ECO:0007669"/>
    <property type="project" value="TreeGrafter"/>
</dbReference>
<keyword evidence="1 2" id="KW-0539">Nucleus</keyword>
<dbReference type="Proteomes" id="UP000008370">
    <property type="component" value="Unassembled WGS sequence"/>
</dbReference>
<dbReference type="InterPro" id="IPR036987">
    <property type="entry name" value="SRA-YDG_sf"/>
</dbReference>
<evidence type="ECO:0000313" key="6">
    <source>
        <dbReference type="Proteomes" id="UP000008370"/>
    </source>
</evidence>
<dbReference type="PANTHER" id="PTHR14140">
    <property type="entry name" value="E3 UBIQUITIN-PROTEIN LIGASE UHRF-RELATED"/>
    <property type="match status" value="1"/>
</dbReference>
<keyword evidence="6" id="KW-1185">Reference proteome</keyword>
<dbReference type="InterPro" id="IPR015947">
    <property type="entry name" value="PUA-like_sf"/>
</dbReference>
<feature type="domain" description="YDG" evidence="4">
    <location>
        <begin position="1"/>
        <end position="56"/>
    </location>
</feature>
<dbReference type="SUPFAM" id="SSF88697">
    <property type="entry name" value="PUA domain-like"/>
    <property type="match status" value="1"/>
</dbReference>
<dbReference type="InterPro" id="IPR045134">
    <property type="entry name" value="UHRF1/2-like"/>
</dbReference>
<dbReference type="Gene3D" id="2.30.280.10">
    <property type="entry name" value="SRA-YDG"/>
    <property type="match status" value="1"/>
</dbReference>
<dbReference type="PROSITE" id="PS51015">
    <property type="entry name" value="YDG"/>
    <property type="match status" value="1"/>
</dbReference>
<protein>
    <recommendedName>
        <fullName evidence="4">YDG domain-containing protein</fullName>
    </recommendedName>
</protein>
<comment type="subcellular location">
    <subcellularLocation>
        <location evidence="2">Nucleus</location>
    </subcellularLocation>
</comment>
<gene>
    <name evidence="5" type="ORF">PHACADRAFT_263341</name>
</gene>
<evidence type="ECO:0000256" key="1">
    <source>
        <dbReference type="ARBA" id="ARBA00023242"/>
    </source>
</evidence>
<accession>K5VJ34</accession>
<dbReference type="AlphaFoldDB" id="K5VJ34"/>
<dbReference type="InterPro" id="IPR003105">
    <property type="entry name" value="SRA_YDG"/>
</dbReference>
<dbReference type="Pfam" id="PF02182">
    <property type="entry name" value="SAD_SRA"/>
    <property type="match status" value="1"/>
</dbReference>
<name>K5VJ34_PHACS</name>
<dbReference type="PANTHER" id="PTHR14140:SF27">
    <property type="entry name" value="OS04G0289800 PROTEIN"/>
    <property type="match status" value="1"/>
</dbReference>
<dbReference type="STRING" id="650164.K5VJ34"/>
<dbReference type="EMBL" id="JH930477">
    <property type="protein sequence ID" value="EKM51303.1"/>
    <property type="molecule type" value="Genomic_DNA"/>
</dbReference>
<dbReference type="RefSeq" id="XP_007400449.1">
    <property type="nucleotide sequence ID" value="XM_007400387.1"/>
</dbReference>
<dbReference type="HOGENOM" id="CLU_1156749_0_0_1"/>
<dbReference type="InParanoid" id="K5VJ34"/>